<keyword evidence="2" id="KW-1185">Reference proteome</keyword>
<gene>
    <name evidence="1" type="ORF">MPDQ_003706</name>
</gene>
<evidence type="ECO:0000313" key="2">
    <source>
        <dbReference type="Proteomes" id="UP000319663"/>
    </source>
</evidence>
<organism evidence="1 2">
    <name type="scientific">Monascus purpureus</name>
    <name type="common">Red mold</name>
    <name type="synonym">Monascus anka</name>
    <dbReference type="NCBI Taxonomy" id="5098"/>
    <lineage>
        <taxon>Eukaryota</taxon>
        <taxon>Fungi</taxon>
        <taxon>Dikarya</taxon>
        <taxon>Ascomycota</taxon>
        <taxon>Pezizomycotina</taxon>
        <taxon>Eurotiomycetes</taxon>
        <taxon>Eurotiomycetidae</taxon>
        <taxon>Eurotiales</taxon>
        <taxon>Aspergillaceae</taxon>
        <taxon>Monascus</taxon>
    </lineage>
</organism>
<dbReference type="EMBL" id="VIFY01000232">
    <property type="protein sequence ID" value="TQB68272.1"/>
    <property type="molecule type" value="Genomic_DNA"/>
</dbReference>
<sequence length="108" mass="11960">MPFLDDFIASRICLPLQLNLSISYGLLVAWWVVEPSHGHDQNATLGILQFYLYALRMPQAKMAAALSSTSADDAVALNFIMLDRDRDIIAGGSARVKVLRGWLQGRIV</sequence>
<dbReference type="AlphaFoldDB" id="A0A507QMF9"/>
<evidence type="ECO:0000313" key="1">
    <source>
        <dbReference type="EMBL" id="TQB68272.1"/>
    </source>
</evidence>
<reference evidence="1 2" key="1">
    <citation type="submission" date="2019-06" db="EMBL/GenBank/DDBJ databases">
        <title>Wine fermentation using esterase from Monascus purpureus.</title>
        <authorList>
            <person name="Geng C."/>
            <person name="Zhang Y."/>
        </authorList>
    </citation>
    <scope>NUCLEOTIDE SEQUENCE [LARGE SCALE GENOMIC DNA]</scope>
    <source>
        <strain evidence="1">HQ1</strain>
    </source>
</reference>
<comment type="caution">
    <text evidence="1">The sequence shown here is derived from an EMBL/GenBank/DDBJ whole genome shotgun (WGS) entry which is preliminary data.</text>
</comment>
<proteinExistence type="predicted"/>
<protein>
    <submittedName>
        <fullName evidence="1">Uncharacterized protein</fullName>
    </submittedName>
</protein>
<name>A0A507QMF9_MONPU</name>
<dbReference type="Proteomes" id="UP000319663">
    <property type="component" value="Unassembled WGS sequence"/>
</dbReference>
<accession>A0A507QMF9</accession>